<organism evidence="1">
    <name type="scientific">viral metagenome</name>
    <dbReference type="NCBI Taxonomy" id="1070528"/>
    <lineage>
        <taxon>unclassified sequences</taxon>
        <taxon>metagenomes</taxon>
        <taxon>organismal metagenomes</taxon>
    </lineage>
</organism>
<dbReference type="SUPFAM" id="SSF57667">
    <property type="entry name" value="beta-beta-alpha zinc fingers"/>
    <property type="match status" value="1"/>
</dbReference>
<dbReference type="AlphaFoldDB" id="A0A6C0F2Y5"/>
<proteinExistence type="predicted"/>
<sequence>MTDIFEQKSSIIFYCEKCDYKTSRKSQYDRHLLTPKHEKKEKYLQNTDTFETKSSGLHECKCGKTYKHRQSLFTHSKKCTSSLEKEKEKEKDQDLPLTQSIVVELIKQNQSIMMENKEFKELIIEQNKQLLEFAKKPSSITNNNTNINNKNTMNNHFNLNLFLNETCKDAMNLTDFVDSLQLTLKDLEDTGKLGYEESISKIFIKGLKQLDFSKRPIHCTDTKRERLYVRDKDVWEKDQEKERVRKAVRKIANKNVNQIVDWIEANPESQDYHSKKNDQYLNIVLKSTGGSTKEEEERRINKVISSIAKHVEIDKSICTDDADV</sequence>
<dbReference type="InterPro" id="IPR036236">
    <property type="entry name" value="Znf_C2H2_sf"/>
</dbReference>
<accession>A0A6C0F2Y5</accession>
<protein>
    <recommendedName>
        <fullName evidence="2">C2H2-type domain-containing protein</fullName>
    </recommendedName>
</protein>
<dbReference type="EMBL" id="MN739029">
    <property type="protein sequence ID" value="QHT35986.1"/>
    <property type="molecule type" value="Genomic_DNA"/>
</dbReference>
<name>A0A6C0F2Y5_9ZZZZ</name>
<evidence type="ECO:0008006" key="2">
    <source>
        <dbReference type="Google" id="ProtNLM"/>
    </source>
</evidence>
<reference evidence="1" key="1">
    <citation type="journal article" date="2020" name="Nature">
        <title>Giant virus diversity and host interactions through global metagenomics.</title>
        <authorList>
            <person name="Schulz F."/>
            <person name="Roux S."/>
            <person name="Paez-Espino D."/>
            <person name="Jungbluth S."/>
            <person name="Walsh D.A."/>
            <person name="Denef V.J."/>
            <person name="McMahon K.D."/>
            <person name="Konstantinidis K.T."/>
            <person name="Eloe-Fadrosh E.A."/>
            <person name="Kyrpides N.C."/>
            <person name="Woyke T."/>
        </authorList>
    </citation>
    <scope>NUCLEOTIDE SEQUENCE</scope>
    <source>
        <strain evidence="1">GVMAG-M-3300009182-46</strain>
    </source>
</reference>
<evidence type="ECO:0000313" key="1">
    <source>
        <dbReference type="EMBL" id="QHT35986.1"/>
    </source>
</evidence>